<feature type="chain" id="PRO_5042369618" evidence="9">
    <location>
        <begin position="25"/>
        <end position="245"/>
    </location>
</feature>
<feature type="signal peptide" evidence="9">
    <location>
        <begin position="1"/>
        <end position="24"/>
    </location>
</feature>
<feature type="domain" description="Pili assembly chaperone C-terminal" evidence="11">
    <location>
        <begin position="169"/>
        <end position="228"/>
    </location>
</feature>
<evidence type="ECO:0000256" key="4">
    <source>
        <dbReference type="ARBA" id="ARBA00022729"/>
    </source>
</evidence>
<feature type="domain" description="Pili assembly chaperone N-terminal" evidence="10">
    <location>
        <begin position="26"/>
        <end position="143"/>
    </location>
</feature>
<evidence type="ECO:0000256" key="2">
    <source>
        <dbReference type="ARBA" id="ARBA00007399"/>
    </source>
</evidence>
<dbReference type="Pfam" id="PF02753">
    <property type="entry name" value="PapD_C"/>
    <property type="match status" value="1"/>
</dbReference>
<gene>
    <name evidence="13" type="ORF">M0K77_003342</name>
    <name evidence="12" type="ORF">M0K77_RS16710</name>
</gene>
<dbReference type="Gene3D" id="2.60.40.10">
    <property type="entry name" value="Immunoglobulins"/>
    <property type="match status" value="2"/>
</dbReference>
<dbReference type="GO" id="GO:0071555">
    <property type="term" value="P:cell wall organization"/>
    <property type="evidence" value="ECO:0007669"/>
    <property type="project" value="InterPro"/>
</dbReference>
<protein>
    <submittedName>
        <fullName evidence="12">Fimbria/pilus periplasmic chaperone</fullName>
    </submittedName>
</protein>
<evidence type="ECO:0000259" key="10">
    <source>
        <dbReference type="Pfam" id="PF00345"/>
    </source>
</evidence>
<keyword evidence="7" id="KW-0393">Immunoglobulin domain</keyword>
<dbReference type="PRINTS" id="PR00969">
    <property type="entry name" value="CHAPERONPILI"/>
</dbReference>
<dbReference type="InterPro" id="IPR001829">
    <property type="entry name" value="Pili_assmbl_chaperone_bac"/>
</dbReference>
<evidence type="ECO:0000256" key="7">
    <source>
        <dbReference type="ARBA" id="ARBA00023319"/>
    </source>
</evidence>
<accession>A0A427HA93</accession>
<dbReference type="PROSITE" id="PS00635">
    <property type="entry name" value="PILI_CHAPERONE"/>
    <property type="match status" value="1"/>
</dbReference>
<evidence type="ECO:0000256" key="8">
    <source>
        <dbReference type="RuleBase" id="RU003918"/>
    </source>
</evidence>
<name>A0A427HA93_PRORE</name>
<keyword evidence="3" id="KW-1029">Fimbrium biogenesis</keyword>
<keyword evidence="6 8" id="KW-0143">Chaperone</keyword>
<dbReference type="InterPro" id="IPR016147">
    <property type="entry name" value="Pili_assmbl_chaperone_N"/>
</dbReference>
<comment type="caution">
    <text evidence="12">The sequence shown here is derived from an EMBL/GenBank/DDBJ whole genome shotgun (WGS) entry which is preliminary data.</text>
</comment>
<evidence type="ECO:0000256" key="1">
    <source>
        <dbReference type="ARBA" id="ARBA00004418"/>
    </source>
</evidence>
<reference evidence="12" key="1">
    <citation type="submission" date="2023-10" db="EMBL/GenBank/DDBJ databases">
        <authorList>
            <consortium name="Clinical and Environmental Microbiology Branch: Whole genome sequencing antimicrobial resistance pathogens in the healthcare setting"/>
        </authorList>
    </citation>
    <scope>NUCLEOTIDE SEQUENCE</scope>
    <source>
        <strain evidence="12">2020QW-00022</strain>
    </source>
</reference>
<keyword evidence="5" id="KW-0574">Periplasm</keyword>
<dbReference type="InterPro" id="IPR036316">
    <property type="entry name" value="Pili_assmbl_chap_C_dom_sf"/>
</dbReference>
<organism evidence="12">
    <name type="scientific">Providencia rettgeri</name>
    <dbReference type="NCBI Taxonomy" id="587"/>
    <lineage>
        <taxon>Bacteria</taxon>
        <taxon>Pseudomonadati</taxon>
        <taxon>Pseudomonadota</taxon>
        <taxon>Gammaproteobacteria</taxon>
        <taxon>Enterobacterales</taxon>
        <taxon>Morganellaceae</taxon>
        <taxon>Providencia</taxon>
    </lineage>
</organism>
<dbReference type="InterPro" id="IPR018046">
    <property type="entry name" value="Pili_assmbl_chaperone_CS"/>
</dbReference>
<evidence type="ECO:0000256" key="9">
    <source>
        <dbReference type="SAM" id="SignalP"/>
    </source>
</evidence>
<dbReference type="GO" id="GO:0030288">
    <property type="term" value="C:outer membrane-bounded periplasmic space"/>
    <property type="evidence" value="ECO:0007669"/>
    <property type="project" value="InterPro"/>
</dbReference>
<comment type="subcellular location">
    <subcellularLocation>
        <location evidence="1 8">Periplasm</location>
    </subcellularLocation>
</comment>
<dbReference type="EMBL" id="ABEXCJ050000007">
    <property type="protein sequence ID" value="EMR4590995.1"/>
    <property type="molecule type" value="Genomic_DNA"/>
</dbReference>
<evidence type="ECO:0000256" key="3">
    <source>
        <dbReference type="ARBA" id="ARBA00022558"/>
    </source>
</evidence>
<evidence type="ECO:0000313" key="12">
    <source>
        <dbReference type="EMBL" id="ELR5218808.1"/>
    </source>
</evidence>
<evidence type="ECO:0000256" key="5">
    <source>
        <dbReference type="ARBA" id="ARBA00022764"/>
    </source>
</evidence>
<dbReference type="SUPFAM" id="SSF49584">
    <property type="entry name" value="Periplasmic chaperone C-domain"/>
    <property type="match status" value="1"/>
</dbReference>
<dbReference type="InterPro" id="IPR016148">
    <property type="entry name" value="Pili_assmbl_chaperone_C"/>
</dbReference>
<dbReference type="InterPro" id="IPR008962">
    <property type="entry name" value="PapD-like_sf"/>
</dbReference>
<dbReference type="FunFam" id="2.60.40.10:FF:000458">
    <property type="entry name" value="Molecular chaperone FimC"/>
    <property type="match status" value="1"/>
</dbReference>
<dbReference type="InterPro" id="IPR050643">
    <property type="entry name" value="Periplasmic_pilus_chap"/>
</dbReference>
<dbReference type="OrthoDB" id="9131059at2"/>
<evidence type="ECO:0000313" key="13">
    <source>
        <dbReference type="EMBL" id="EMR4590995.1"/>
    </source>
</evidence>
<dbReference type="AlphaFoldDB" id="A0A427HA93"/>
<dbReference type="Pfam" id="PF00345">
    <property type="entry name" value="PapD_N"/>
    <property type="match status" value="1"/>
</dbReference>
<proteinExistence type="inferred from homology"/>
<dbReference type="PANTHER" id="PTHR30251">
    <property type="entry name" value="PILUS ASSEMBLY CHAPERONE"/>
    <property type="match status" value="1"/>
</dbReference>
<dbReference type="SUPFAM" id="SSF49354">
    <property type="entry name" value="PapD-like"/>
    <property type="match status" value="1"/>
</dbReference>
<dbReference type="RefSeq" id="WP_125894951.1">
    <property type="nucleotide sequence ID" value="NZ_RHRR02000001.1"/>
</dbReference>
<dbReference type="InterPro" id="IPR013783">
    <property type="entry name" value="Ig-like_fold"/>
</dbReference>
<evidence type="ECO:0000259" key="11">
    <source>
        <dbReference type="Pfam" id="PF02753"/>
    </source>
</evidence>
<evidence type="ECO:0000256" key="6">
    <source>
        <dbReference type="ARBA" id="ARBA00023186"/>
    </source>
</evidence>
<dbReference type="PANTHER" id="PTHR30251:SF5">
    <property type="entry name" value="FIMBRIAL CHAPARONE PROTEIN"/>
    <property type="match status" value="1"/>
</dbReference>
<comment type="similarity">
    <text evidence="2 8">Belongs to the periplasmic pilus chaperone family.</text>
</comment>
<dbReference type="EMBL" id="ABEXCJ040000007">
    <property type="protein sequence ID" value="ELR5218808.1"/>
    <property type="molecule type" value="Genomic_DNA"/>
</dbReference>
<sequence length="245" mass="27268">MKFINKVQIVTAISLSLLAQSAYSAIALDRTRIIYNEQDKTVGMGLTNEHLTSPYLAQAWIENDKDEKVNSPFIVTPPVHRIEANSKSQIKIQAIPAVAQLPKDRESVYYLNVREIPPRSEKVNVLQIALQTKIKLFYRPAAIAIKDRMEVIPQENEIKILKQGASYIVKNPSPYFLSITKLKKGNTEVQNFEPVMVAPFSEAGLGKVAGDLGSSPTLVYLNDFGGTMDLKFSCQSAECSVLPRK</sequence>
<keyword evidence="4 9" id="KW-0732">Signal</keyword>